<accession>A0A316YZ03</accession>
<evidence type="ECO:0000313" key="4">
    <source>
        <dbReference type="Proteomes" id="UP000245768"/>
    </source>
</evidence>
<dbReference type="RefSeq" id="XP_025381474.1">
    <property type="nucleotide sequence ID" value="XM_025524358.1"/>
</dbReference>
<gene>
    <name evidence="3" type="ORF">FA10DRAFT_291536</name>
</gene>
<evidence type="ECO:0000256" key="2">
    <source>
        <dbReference type="SAM" id="SignalP"/>
    </source>
</evidence>
<dbReference type="EMBL" id="KZ819634">
    <property type="protein sequence ID" value="PWN94276.1"/>
    <property type="molecule type" value="Genomic_DNA"/>
</dbReference>
<proteinExistence type="predicted"/>
<keyword evidence="4" id="KW-1185">Reference proteome</keyword>
<keyword evidence="2" id="KW-0732">Signal</keyword>
<name>A0A316YZ03_9BASI</name>
<dbReference type="InParanoid" id="A0A316YZ03"/>
<feature type="region of interest" description="Disordered" evidence="1">
    <location>
        <begin position="58"/>
        <end position="93"/>
    </location>
</feature>
<dbReference type="Proteomes" id="UP000245768">
    <property type="component" value="Unassembled WGS sequence"/>
</dbReference>
<evidence type="ECO:0000313" key="3">
    <source>
        <dbReference type="EMBL" id="PWN94276.1"/>
    </source>
</evidence>
<sequence>MMKLTSVLMLVLGYWLLFAAHALAAGRQPGIYFPWESPPPPPSSWDHTNKDDRHVIVDHTGPKDKGKAKISGSSLQGQDADNYSSSKDGLSSSASHIFDQANEELDVQNVRTLAQWNLDDIIEREYRSPMLGPVQHSTLGEWDDQLMENQPQPGQYNSPYSEHLPCPQTLNMMGPSRTTTHTHCKHNGSTITLISTYLMLRGRVMTLSSFYGTANQATTTSSFCGTAKQATTTSSFCGTVKQATTTSSFCGTAKQAMTLMKIPAKP</sequence>
<feature type="chain" id="PRO_5016337314" evidence="2">
    <location>
        <begin position="25"/>
        <end position="266"/>
    </location>
</feature>
<protein>
    <submittedName>
        <fullName evidence="3">Uncharacterized protein</fullName>
    </submittedName>
</protein>
<feature type="compositionally biased region" description="Basic and acidic residues" evidence="1">
    <location>
        <begin position="58"/>
        <end position="67"/>
    </location>
</feature>
<dbReference type="AlphaFoldDB" id="A0A316YZ03"/>
<feature type="signal peptide" evidence="2">
    <location>
        <begin position="1"/>
        <end position="24"/>
    </location>
</feature>
<feature type="compositionally biased region" description="Low complexity" evidence="1">
    <location>
        <begin position="84"/>
        <end position="93"/>
    </location>
</feature>
<organism evidence="3 4">
    <name type="scientific">Acaromyces ingoldii</name>
    <dbReference type="NCBI Taxonomy" id="215250"/>
    <lineage>
        <taxon>Eukaryota</taxon>
        <taxon>Fungi</taxon>
        <taxon>Dikarya</taxon>
        <taxon>Basidiomycota</taxon>
        <taxon>Ustilaginomycotina</taxon>
        <taxon>Exobasidiomycetes</taxon>
        <taxon>Exobasidiales</taxon>
        <taxon>Cryptobasidiaceae</taxon>
        <taxon>Acaromyces</taxon>
    </lineage>
</organism>
<evidence type="ECO:0000256" key="1">
    <source>
        <dbReference type="SAM" id="MobiDB-lite"/>
    </source>
</evidence>
<dbReference type="GeneID" id="37046274"/>
<feature type="compositionally biased region" description="Polar residues" evidence="1">
    <location>
        <begin position="71"/>
        <end position="83"/>
    </location>
</feature>
<reference evidence="3 4" key="1">
    <citation type="journal article" date="2018" name="Mol. Biol. Evol.">
        <title>Broad Genomic Sampling Reveals a Smut Pathogenic Ancestry of the Fungal Clade Ustilaginomycotina.</title>
        <authorList>
            <person name="Kijpornyongpan T."/>
            <person name="Mondo S.J."/>
            <person name="Barry K."/>
            <person name="Sandor L."/>
            <person name="Lee J."/>
            <person name="Lipzen A."/>
            <person name="Pangilinan J."/>
            <person name="LaButti K."/>
            <person name="Hainaut M."/>
            <person name="Henrissat B."/>
            <person name="Grigoriev I.V."/>
            <person name="Spatafora J.W."/>
            <person name="Aime M.C."/>
        </authorList>
    </citation>
    <scope>NUCLEOTIDE SEQUENCE [LARGE SCALE GENOMIC DNA]</scope>
    <source>
        <strain evidence="3 4">MCA 4198</strain>
    </source>
</reference>